<dbReference type="GO" id="GO:0003746">
    <property type="term" value="F:translation elongation factor activity"/>
    <property type="evidence" value="ECO:0007669"/>
    <property type="project" value="UniProtKB-KW"/>
</dbReference>
<dbReference type="InterPro" id="IPR005225">
    <property type="entry name" value="Small_GTP-bd"/>
</dbReference>
<dbReference type="Pfam" id="PF09107">
    <property type="entry name" value="WHD_3rd_SelB"/>
    <property type="match status" value="1"/>
</dbReference>
<feature type="domain" description="Tr-type G" evidence="9">
    <location>
        <begin position="3"/>
        <end position="178"/>
    </location>
</feature>
<dbReference type="InterPro" id="IPR050055">
    <property type="entry name" value="EF-Tu_GTPase"/>
</dbReference>
<dbReference type="SUPFAM" id="SSF50465">
    <property type="entry name" value="EF-Tu/eEF-1alpha/eIF2-gamma C-terminal domain"/>
    <property type="match status" value="1"/>
</dbReference>
<dbReference type="CDD" id="cd04171">
    <property type="entry name" value="SelB"/>
    <property type="match status" value="1"/>
</dbReference>
<evidence type="ECO:0000256" key="5">
    <source>
        <dbReference type="ARBA" id="ARBA00022917"/>
    </source>
</evidence>
<keyword evidence="10" id="KW-0251">Elongation factor</keyword>
<reference evidence="11" key="1">
    <citation type="journal article" date="2019" name="Int. J. Syst. Evol. Microbiol.">
        <title>The Global Catalogue of Microorganisms (GCM) 10K type strain sequencing project: providing services to taxonomists for standard genome sequencing and annotation.</title>
        <authorList>
            <consortium name="The Broad Institute Genomics Platform"/>
            <consortium name="The Broad Institute Genome Sequencing Center for Infectious Disease"/>
            <person name="Wu L."/>
            <person name="Ma J."/>
        </authorList>
    </citation>
    <scope>NUCLEOTIDE SEQUENCE [LARGE SCALE GENOMIC DNA]</scope>
    <source>
        <strain evidence="11">TISTR 1571</strain>
    </source>
</reference>
<name>A0ABW5Q995_9BACI</name>
<evidence type="ECO:0000256" key="4">
    <source>
        <dbReference type="ARBA" id="ARBA00022741"/>
    </source>
</evidence>
<organism evidence="10 11">
    <name type="scientific">Piscibacillus salipiscarius</name>
    <dbReference type="NCBI Taxonomy" id="299480"/>
    <lineage>
        <taxon>Bacteria</taxon>
        <taxon>Bacillati</taxon>
        <taxon>Bacillota</taxon>
        <taxon>Bacilli</taxon>
        <taxon>Bacillales</taxon>
        <taxon>Bacillaceae</taxon>
        <taxon>Piscibacillus</taxon>
    </lineage>
</organism>
<dbReference type="SUPFAM" id="SSF50447">
    <property type="entry name" value="Translation proteins"/>
    <property type="match status" value="1"/>
</dbReference>
<dbReference type="Gene3D" id="2.40.30.10">
    <property type="entry name" value="Translation factors"/>
    <property type="match status" value="1"/>
</dbReference>
<dbReference type="InterPro" id="IPR057335">
    <property type="entry name" value="Beta-barrel_SelB"/>
</dbReference>
<dbReference type="InterPro" id="IPR009000">
    <property type="entry name" value="Transl_B-barrel_sf"/>
</dbReference>
<dbReference type="InterPro" id="IPR000795">
    <property type="entry name" value="T_Tr_GTP-bd_dom"/>
</dbReference>
<dbReference type="EMBL" id="JBHUMZ010000016">
    <property type="protein sequence ID" value="MFD2638444.1"/>
    <property type="molecule type" value="Genomic_DNA"/>
</dbReference>
<evidence type="ECO:0000313" key="10">
    <source>
        <dbReference type="EMBL" id="MFD2638444.1"/>
    </source>
</evidence>
<evidence type="ECO:0000256" key="1">
    <source>
        <dbReference type="ARBA" id="ARBA00004496"/>
    </source>
</evidence>
<dbReference type="Gene3D" id="1.10.10.10">
    <property type="entry name" value="Winged helix-like DNA-binding domain superfamily/Winged helix DNA-binding domain"/>
    <property type="match status" value="1"/>
</dbReference>
<dbReference type="InterPro" id="IPR036390">
    <property type="entry name" value="WH_DNA-bd_sf"/>
</dbReference>
<dbReference type="PROSITE" id="PS51722">
    <property type="entry name" value="G_TR_2"/>
    <property type="match status" value="1"/>
</dbReference>
<dbReference type="RefSeq" id="WP_377328123.1">
    <property type="nucleotide sequence ID" value="NZ_JBHUMZ010000016.1"/>
</dbReference>
<keyword evidence="11" id="KW-1185">Reference proteome</keyword>
<dbReference type="Proteomes" id="UP001597452">
    <property type="component" value="Unassembled WGS sequence"/>
</dbReference>
<dbReference type="InterPro" id="IPR004161">
    <property type="entry name" value="EFTu-like_2"/>
</dbReference>
<comment type="caution">
    <text evidence="10">The sequence shown here is derived from an EMBL/GenBank/DDBJ whole genome shotgun (WGS) entry which is preliminary data.</text>
</comment>
<proteinExistence type="predicted"/>
<dbReference type="PANTHER" id="PTHR43721">
    <property type="entry name" value="ELONGATION FACTOR TU-RELATED"/>
    <property type="match status" value="1"/>
</dbReference>
<dbReference type="InterPro" id="IPR004535">
    <property type="entry name" value="Transl_elong_SelB"/>
</dbReference>
<dbReference type="PRINTS" id="PR00315">
    <property type="entry name" value="ELONGATNFCT"/>
</dbReference>
<dbReference type="SUPFAM" id="SSF46785">
    <property type="entry name" value="Winged helix' DNA-binding domain"/>
    <property type="match status" value="2"/>
</dbReference>
<accession>A0ABW5Q995</accession>
<dbReference type="CDD" id="cd15491">
    <property type="entry name" value="selB_III"/>
    <property type="match status" value="1"/>
</dbReference>
<protein>
    <recommendedName>
        <fullName evidence="2">Selenocysteine-specific elongation factor</fullName>
    </recommendedName>
    <alternativeName>
        <fullName evidence="8">SelB translation factor</fullName>
    </alternativeName>
</protein>
<dbReference type="NCBIfam" id="TIGR00475">
    <property type="entry name" value="selB"/>
    <property type="match status" value="1"/>
</dbReference>
<dbReference type="Pfam" id="PF00009">
    <property type="entry name" value="GTP_EFTU"/>
    <property type="match status" value="1"/>
</dbReference>
<dbReference type="InterPro" id="IPR036388">
    <property type="entry name" value="WH-like_DNA-bd_sf"/>
</dbReference>
<dbReference type="PANTHER" id="PTHR43721:SF11">
    <property type="entry name" value="SELENOCYSTEINE-SPECIFIC ELONGATION FACTOR"/>
    <property type="match status" value="1"/>
</dbReference>
<evidence type="ECO:0000256" key="2">
    <source>
        <dbReference type="ARBA" id="ARBA00015953"/>
    </source>
</evidence>
<dbReference type="Pfam" id="PF09106">
    <property type="entry name" value="WHD_2nd_SelB"/>
    <property type="match status" value="1"/>
</dbReference>
<dbReference type="InterPro" id="IPR015190">
    <property type="entry name" value="Elong_fac_SelB-wing-hlx_typ-2"/>
</dbReference>
<dbReference type="Pfam" id="PF03144">
    <property type="entry name" value="GTP_EFTU_D2"/>
    <property type="match status" value="1"/>
</dbReference>
<evidence type="ECO:0000313" key="11">
    <source>
        <dbReference type="Proteomes" id="UP001597452"/>
    </source>
</evidence>
<evidence type="ECO:0000259" key="9">
    <source>
        <dbReference type="PROSITE" id="PS51722"/>
    </source>
</evidence>
<keyword evidence="3" id="KW-0963">Cytoplasm</keyword>
<dbReference type="Pfam" id="PF25461">
    <property type="entry name" value="Beta-barrel_SelB"/>
    <property type="match status" value="1"/>
</dbReference>
<dbReference type="Gene3D" id="3.40.50.300">
    <property type="entry name" value="P-loop containing nucleotide triphosphate hydrolases"/>
    <property type="match status" value="1"/>
</dbReference>
<comment type="subcellular location">
    <subcellularLocation>
        <location evidence="1">Cytoplasm</location>
    </subcellularLocation>
</comment>
<evidence type="ECO:0000256" key="6">
    <source>
        <dbReference type="ARBA" id="ARBA00023134"/>
    </source>
</evidence>
<dbReference type="SUPFAM" id="SSF52540">
    <property type="entry name" value="P-loop containing nucleoside triphosphate hydrolases"/>
    <property type="match status" value="1"/>
</dbReference>
<keyword evidence="4" id="KW-0547">Nucleotide-binding</keyword>
<keyword evidence="6" id="KW-0342">GTP-binding</keyword>
<evidence type="ECO:0000256" key="3">
    <source>
        <dbReference type="ARBA" id="ARBA00022490"/>
    </source>
</evidence>
<dbReference type="Gene3D" id="1.10.10.2770">
    <property type="match status" value="1"/>
</dbReference>
<dbReference type="InterPro" id="IPR009001">
    <property type="entry name" value="Transl_elong_EF1A/Init_IF2_C"/>
</dbReference>
<evidence type="ECO:0000256" key="7">
    <source>
        <dbReference type="ARBA" id="ARBA00025526"/>
    </source>
</evidence>
<dbReference type="NCBIfam" id="TIGR00231">
    <property type="entry name" value="small_GTP"/>
    <property type="match status" value="1"/>
</dbReference>
<sequence>MNKQHYTIGLAGHIDHGKTELVKALTNVDTDRLKEEKERKISIELGYAPLINEDNLNVSIIDVPGHEKFIRQMISGVSSIDLSLLVIAANEGVMPQTLEHMEILNHLGLHDVMIVLTKIDQVDEELLTMVREDLNDTLTGTFLEGQSCFEVDSVSKKGISQLNEAILNKLKSLNSRPTEGHLVLPVDQSFHLHGIGTIIRGTVTQGSLRVGEKIYLLPNGSKAQVKGLHHFNQPVNEVFAGQRAAVALNNVDLADVNRGAVLTNYANTTASSRIDIELNVSFLFNSSIKQRAPIKLHTGTSEIYGKVIFFDRNRLEPDEDVIYAQLVLDQPIYVLKDQRFILRRATPVELIGGGKVIEPFANKHSHNQKTIELLKQKAVFSEADYLLDIIEKEPGITEDQLHEMSDQILMQLISTQHIIKIDQHLYSKTYITKVKEEITDTLNQFHKEHPLLIGMNKSELSSQISTSAREGKIILDYLISTGYIEQEHYFVKSKEFKVKLTNEQTQFLNELLKNLSSDGLKVNSIDHYFDDKMDKQDWIEFLIQQQYIVQLTSELYVEKEAFHEGISLLKRSTQETFEVKEAKETLGLSRKYVIPFLEKLDKSKYTIRLDQKRKWI</sequence>
<gene>
    <name evidence="10" type="primary">selB</name>
    <name evidence="10" type="ORF">ACFSW4_06175</name>
</gene>
<dbReference type="InterPro" id="IPR027417">
    <property type="entry name" value="P-loop_NTPase"/>
</dbReference>
<comment type="function">
    <text evidence="7">Translation factor necessary for the incorporation of selenocysteine into proteins. It probably replaces EF-Tu for the insertion of selenocysteine directed by the UGA codon. SelB binds GTP and GDP.</text>
</comment>
<evidence type="ECO:0000256" key="8">
    <source>
        <dbReference type="ARBA" id="ARBA00031615"/>
    </source>
</evidence>
<keyword evidence="5" id="KW-0648">Protein biosynthesis</keyword>
<dbReference type="InterPro" id="IPR015191">
    <property type="entry name" value="SelB_WHD4"/>
</dbReference>